<dbReference type="Pfam" id="PF00239">
    <property type="entry name" value="Resolvase"/>
    <property type="match status" value="1"/>
</dbReference>
<evidence type="ECO:0000313" key="4">
    <source>
        <dbReference type="EMBL" id="QCC51461.1"/>
    </source>
</evidence>
<dbReference type="KEGG" id="hsn:DV733_09510"/>
<keyword evidence="5" id="KW-1185">Reference proteome</keyword>
<dbReference type="InterPro" id="IPR006119">
    <property type="entry name" value="Resolv_N"/>
</dbReference>
<dbReference type="EMBL" id="CP031310">
    <property type="protein sequence ID" value="QCC51461.1"/>
    <property type="molecule type" value="Genomic_DNA"/>
</dbReference>
<dbReference type="GO" id="GO:0003677">
    <property type="term" value="F:DNA binding"/>
    <property type="evidence" value="ECO:0007669"/>
    <property type="project" value="UniProtKB-KW"/>
</dbReference>
<dbReference type="InterPro" id="IPR050639">
    <property type="entry name" value="SSR_resolvase"/>
</dbReference>
<dbReference type="STRING" id="1457250.GCA_000755225_01001"/>
<dbReference type="PANTHER" id="PTHR30461:SF2">
    <property type="entry name" value="SERINE RECOMBINASE PINE-RELATED"/>
    <property type="match status" value="1"/>
</dbReference>
<dbReference type="Gene3D" id="3.40.50.1390">
    <property type="entry name" value="Resolvase, N-terminal catalytic domain"/>
    <property type="match status" value="1"/>
</dbReference>
<evidence type="ECO:0000313" key="5">
    <source>
        <dbReference type="Proteomes" id="UP000296706"/>
    </source>
</evidence>
<evidence type="ECO:0000256" key="1">
    <source>
        <dbReference type="ARBA" id="ARBA00023125"/>
    </source>
</evidence>
<name>A0A4D6HD14_9EURY</name>
<dbReference type="CDD" id="cd00338">
    <property type="entry name" value="Ser_Recombinase"/>
    <property type="match status" value="1"/>
</dbReference>
<dbReference type="SUPFAM" id="SSF53041">
    <property type="entry name" value="Resolvase-like"/>
    <property type="match status" value="1"/>
</dbReference>
<dbReference type="GO" id="GO:0000150">
    <property type="term" value="F:DNA strand exchange activity"/>
    <property type="evidence" value="ECO:0007669"/>
    <property type="project" value="InterPro"/>
</dbReference>
<keyword evidence="1" id="KW-0238">DNA-binding</keyword>
<protein>
    <submittedName>
        <fullName evidence="4">Resolvase</fullName>
    </submittedName>
</protein>
<evidence type="ECO:0000256" key="2">
    <source>
        <dbReference type="ARBA" id="ARBA00023172"/>
    </source>
</evidence>
<dbReference type="SMART" id="SM00857">
    <property type="entry name" value="Resolvase"/>
    <property type="match status" value="1"/>
</dbReference>
<organism evidence="4 5">
    <name type="scientific">Halapricum salinum</name>
    <dbReference type="NCBI Taxonomy" id="1457250"/>
    <lineage>
        <taxon>Archaea</taxon>
        <taxon>Methanobacteriati</taxon>
        <taxon>Methanobacteriota</taxon>
        <taxon>Stenosarchaea group</taxon>
        <taxon>Halobacteria</taxon>
        <taxon>Halobacteriales</taxon>
        <taxon>Haloarculaceae</taxon>
        <taxon>Halapricum</taxon>
    </lineage>
</organism>
<dbReference type="RefSeq" id="WP_079979520.1">
    <property type="nucleotide sequence ID" value="NZ_CP031310.1"/>
</dbReference>
<sequence>MSSDKPVAAGYVRLSQDGESLPDQRAAVNEYAEAEGFQLELYDEGRWESGFDSERDEYQELLDDVRSGRIAAIIVPKLDRLSRDRKDRLRVLLEMDSLDVPVHSVRLGRAVDLDDDHALIVEAARATGDDVQKRAEIEAATAKTQQRVARGAWHGRPPHGCRVTANGESITHGDAWSETEEILALREAGLSYREIEGITGVNYQTARRVCSRWGILSLLRGPLEEYRPAVVK</sequence>
<dbReference type="AlphaFoldDB" id="A0A4D6HD14"/>
<evidence type="ECO:0000259" key="3">
    <source>
        <dbReference type="PROSITE" id="PS51736"/>
    </source>
</evidence>
<dbReference type="OrthoDB" id="275273at2157"/>
<reference evidence="4 5" key="1">
    <citation type="journal article" date="2019" name="Nat. Commun.">
        <title>A new type of DNA phosphorothioation-based antiviral system in archaea.</title>
        <authorList>
            <person name="Xiong L."/>
            <person name="Liu S."/>
            <person name="Chen S."/>
            <person name="Xiao Y."/>
            <person name="Zhu B."/>
            <person name="Gao Y."/>
            <person name="Zhang Y."/>
            <person name="Chen B."/>
            <person name="Luo J."/>
            <person name="Deng Z."/>
            <person name="Chen X."/>
            <person name="Wang L."/>
            <person name="Chen S."/>
        </authorList>
    </citation>
    <scope>NUCLEOTIDE SEQUENCE [LARGE SCALE GENOMIC DNA]</scope>
    <source>
        <strain evidence="4 5">CBA1105</strain>
    </source>
</reference>
<dbReference type="GeneID" id="39848101"/>
<dbReference type="PANTHER" id="PTHR30461">
    <property type="entry name" value="DNA-INVERTASE FROM LAMBDOID PROPHAGE"/>
    <property type="match status" value="1"/>
</dbReference>
<dbReference type="InterPro" id="IPR036162">
    <property type="entry name" value="Resolvase-like_N_sf"/>
</dbReference>
<proteinExistence type="predicted"/>
<accession>A0A4D6HD14</accession>
<gene>
    <name evidence="4" type="ORF">DV733_09510</name>
</gene>
<feature type="domain" description="Resolvase/invertase-type recombinase catalytic" evidence="3">
    <location>
        <begin position="7"/>
        <end position="151"/>
    </location>
</feature>
<dbReference type="PROSITE" id="PS51736">
    <property type="entry name" value="RECOMBINASES_3"/>
    <property type="match status" value="1"/>
</dbReference>
<dbReference type="Proteomes" id="UP000296706">
    <property type="component" value="Chromosome"/>
</dbReference>
<keyword evidence="2" id="KW-0233">DNA recombination</keyword>